<keyword evidence="8" id="KW-1278">Translocase</keyword>
<evidence type="ECO:0000256" key="13">
    <source>
        <dbReference type="ARBA" id="ARBA00031389"/>
    </source>
</evidence>
<evidence type="ECO:0000256" key="2">
    <source>
        <dbReference type="ARBA" id="ARBA00007866"/>
    </source>
</evidence>
<dbReference type="NCBIfam" id="TIGR02866">
    <property type="entry name" value="CoxB"/>
    <property type="match status" value="1"/>
</dbReference>
<evidence type="ECO:0000256" key="9">
    <source>
        <dbReference type="ARBA" id="ARBA00022982"/>
    </source>
</evidence>
<evidence type="ECO:0000256" key="4">
    <source>
        <dbReference type="ARBA" id="ARBA00022448"/>
    </source>
</evidence>
<dbReference type="InterPro" id="IPR001505">
    <property type="entry name" value="Copper_CuA"/>
</dbReference>
<dbReference type="PANTHER" id="PTHR22888">
    <property type="entry name" value="CYTOCHROME C OXIDASE, SUBUNIT II"/>
    <property type="match status" value="1"/>
</dbReference>
<name>A0A382KTI1_9ZZZZ</name>
<dbReference type="EC" id="7.1.1.9" evidence="3"/>
<protein>
    <recommendedName>
        <fullName evidence="3">cytochrome-c oxidase</fullName>
        <ecNumber evidence="3">7.1.1.9</ecNumber>
    </recommendedName>
    <alternativeName>
        <fullName evidence="13">Cytochrome c oxidase polypeptide II</fullName>
    </alternativeName>
</protein>
<evidence type="ECO:0000256" key="12">
    <source>
        <dbReference type="ARBA" id="ARBA00023136"/>
    </source>
</evidence>
<evidence type="ECO:0000256" key="1">
    <source>
        <dbReference type="ARBA" id="ARBA00004141"/>
    </source>
</evidence>
<dbReference type="PANTHER" id="PTHR22888:SF9">
    <property type="entry name" value="CYTOCHROME C OXIDASE SUBUNIT 2"/>
    <property type="match status" value="1"/>
</dbReference>
<evidence type="ECO:0000256" key="6">
    <source>
        <dbReference type="ARBA" id="ARBA00022692"/>
    </source>
</evidence>
<dbReference type="GO" id="GO:0042773">
    <property type="term" value="P:ATP synthesis coupled electron transport"/>
    <property type="evidence" value="ECO:0007669"/>
    <property type="project" value="TreeGrafter"/>
</dbReference>
<dbReference type="GO" id="GO:0016020">
    <property type="term" value="C:membrane"/>
    <property type="evidence" value="ECO:0007669"/>
    <property type="project" value="UniProtKB-SubCell"/>
</dbReference>
<evidence type="ECO:0000256" key="14">
    <source>
        <dbReference type="SAM" id="Phobius"/>
    </source>
</evidence>
<sequence>MLVRNILKGVAAAATAVVLPVTEVLANPTTGQPVDWQMGFQRAVTPVMEAIDSLHFYVLILITVICLFVLVLLLLEIFRFNQKRYQEPSDVTHNAVLEVLWTAVPIVILVVMAVPSFKLLYFQDTVPEQVDLDIKATAYQWYWTYEYPDEGFEFDAFKLEPEEAAETGEPYLLATDTRVVVPVGKVVRVQVTAGDVIHAWAIPALGVKMDAYPGRLNELWFQVDEPGVYYGQCSELCGQGHAFMPIAVEAMTEADYEVWLSEAHEEYAKVGGDIRVADSGLSVAK</sequence>
<evidence type="ECO:0000256" key="5">
    <source>
        <dbReference type="ARBA" id="ARBA00022660"/>
    </source>
</evidence>
<dbReference type="Pfam" id="PF00116">
    <property type="entry name" value="COX2"/>
    <property type="match status" value="1"/>
</dbReference>
<dbReference type="Pfam" id="PF02790">
    <property type="entry name" value="COX2_TM"/>
    <property type="match status" value="1"/>
</dbReference>
<keyword evidence="10 14" id="KW-1133">Transmembrane helix</keyword>
<dbReference type="EMBL" id="UINC01082732">
    <property type="protein sequence ID" value="SVC27770.1"/>
    <property type="molecule type" value="Genomic_DNA"/>
</dbReference>
<dbReference type="InterPro" id="IPR036257">
    <property type="entry name" value="Cyt_c_oxidase_su2_TM_sf"/>
</dbReference>
<dbReference type="SUPFAM" id="SSF49503">
    <property type="entry name" value="Cupredoxins"/>
    <property type="match status" value="1"/>
</dbReference>
<reference evidence="17" key="1">
    <citation type="submission" date="2018-05" db="EMBL/GenBank/DDBJ databases">
        <authorList>
            <person name="Lanie J.A."/>
            <person name="Ng W.-L."/>
            <person name="Kazmierczak K.M."/>
            <person name="Andrzejewski T.M."/>
            <person name="Davidsen T.M."/>
            <person name="Wayne K.J."/>
            <person name="Tettelin H."/>
            <person name="Glass J.I."/>
            <person name="Rusch D."/>
            <person name="Podicherti R."/>
            <person name="Tsui H.-C.T."/>
            <person name="Winkler M.E."/>
        </authorList>
    </citation>
    <scope>NUCLEOTIDE SEQUENCE</scope>
</reference>
<dbReference type="PRINTS" id="PR01166">
    <property type="entry name" value="CYCOXIDASEII"/>
</dbReference>
<feature type="domain" description="Cytochrome oxidase subunit II copper A binding" evidence="15">
    <location>
        <begin position="129"/>
        <end position="262"/>
    </location>
</feature>
<feature type="transmembrane region" description="Helical" evidence="14">
    <location>
        <begin position="99"/>
        <end position="121"/>
    </location>
</feature>
<keyword evidence="9" id="KW-0249">Electron transport</keyword>
<evidence type="ECO:0000259" key="15">
    <source>
        <dbReference type="PROSITE" id="PS50857"/>
    </source>
</evidence>
<dbReference type="GO" id="GO:0005507">
    <property type="term" value="F:copper ion binding"/>
    <property type="evidence" value="ECO:0007669"/>
    <property type="project" value="InterPro"/>
</dbReference>
<keyword evidence="7" id="KW-0479">Metal-binding</keyword>
<keyword evidence="12 14" id="KW-0472">Membrane</keyword>
<evidence type="ECO:0000259" key="16">
    <source>
        <dbReference type="PROSITE" id="PS50999"/>
    </source>
</evidence>
<dbReference type="GO" id="GO:0016491">
    <property type="term" value="F:oxidoreductase activity"/>
    <property type="evidence" value="ECO:0007669"/>
    <property type="project" value="InterPro"/>
</dbReference>
<dbReference type="PROSITE" id="PS50999">
    <property type="entry name" value="COX2_TM"/>
    <property type="match status" value="1"/>
</dbReference>
<feature type="transmembrane region" description="Helical" evidence="14">
    <location>
        <begin position="54"/>
        <end position="78"/>
    </location>
</feature>
<comment type="similarity">
    <text evidence="2">Belongs to the cytochrome c oxidase subunit 2 family.</text>
</comment>
<dbReference type="SUPFAM" id="SSF81464">
    <property type="entry name" value="Cytochrome c oxidase subunit II-like, transmembrane region"/>
    <property type="match status" value="1"/>
</dbReference>
<dbReference type="InterPro" id="IPR045187">
    <property type="entry name" value="CcO_II"/>
</dbReference>
<dbReference type="Gene3D" id="1.10.287.90">
    <property type="match status" value="1"/>
</dbReference>
<keyword evidence="4" id="KW-0813">Transport</keyword>
<proteinExistence type="inferred from homology"/>
<evidence type="ECO:0000256" key="11">
    <source>
        <dbReference type="ARBA" id="ARBA00023008"/>
    </source>
</evidence>
<dbReference type="GO" id="GO:0004129">
    <property type="term" value="F:cytochrome-c oxidase activity"/>
    <property type="evidence" value="ECO:0007669"/>
    <property type="project" value="UniProtKB-EC"/>
</dbReference>
<keyword evidence="5" id="KW-0679">Respiratory chain</keyword>
<dbReference type="InterPro" id="IPR014222">
    <property type="entry name" value="Cyt_c_oxidase_su2"/>
</dbReference>
<feature type="domain" description="Cytochrome oxidase subunit II transmembrane region profile" evidence="16">
    <location>
        <begin position="32"/>
        <end position="127"/>
    </location>
</feature>
<dbReference type="InterPro" id="IPR011759">
    <property type="entry name" value="Cyt_c_oxidase_su2_TM_dom"/>
</dbReference>
<evidence type="ECO:0000256" key="8">
    <source>
        <dbReference type="ARBA" id="ARBA00022967"/>
    </source>
</evidence>
<keyword evidence="11" id="KW-0186">Copper</keyword>
<evidence type="ECO:0000256" key="10">
    <source>
        <dbReference type="ARBA" id="ARBA00022989"/>
    </source>
</evidence>
<dbReference type="AlphaFoldDB" id="A0A382KTI1"/>
<evidence type="ECO:0000313" key="17">
    <source>
        <dbReference type="EMBL" id="SVC27770.1"/>
    </source>
</evidence>
<dbReference type="PROSITE" id="PS50857">
    <property type="entry name" value="COX2_CUA"/>
    <property type="match status" value="1"/>
</dbReference>
<accession>A0A382KTI1</accession>
<gene>
    <name evidence="17" type="ORF">METZ01_LOCUS280624</name>
</gene>
<dbReference type="Gene3D" id="2.60.40.420">
    <property type="entry name" value="Cupredoxins - blue copper proteins"/>
    <property type="match status" value="1"/>
</dbReference>
<dbReference type="PROSITE" id="PS00078">
    <property type="entry name" value="COX2"/>
    <property type="match status" value="1"/>
</dbReference>
<evidence type="ECO:0000256" key="7">
    <source>
        <dbReference type="ARBA" id="ARBA00022723"/>
    </source>
</evidence>
<comment type="subcellular location">
    <subcellularLocation>
        <location evidence="1">Membrane</location>
        <topology evidence="1">Multi-pass membrane protein</topology>
    </subcellularLocation>
</comment>
<evidence type="ECO:0000256" key="3">
    <source>
        <dbReference type="ARBA" id="ARBA00012949"/>
    </source>
</evidence>
<keyword evidence="6 14" id="KW-0812">Transmembrane</keyword>
<dbReference type="InterPro" id="IPR002429">
    <property type="entry name" value="CcO_II-like_C"/>
</dbReference>
<dbReference type="InterPro" id="IPR008972">
    <property type="entry name" value="Cupredoxin"/>
</dbReference>
<organism evidence="17">
    <name type="scientific">marine metagenome</name>
    <dbReference type="NCBI Taxonomy" id="408172"/>
    <lineage>
        <taxon>unclassified sequences</taxon>
        <taxon>metagenomes</taxon>
        <taxon>ecological metagenomes</taxon>
    </lineage>
</organism>